<comment type="cofactor">
    <cofactor evidence="1">
        <name>Zn(2+)</name>
        <dbReference type="ChEBI" id="CHEBI:29105"/>
    </cofactor>
</comment>
<keyword evidence="11 13" id="KW-0472">Membrane</keyword>
<gene>
    <name evidence="15" type="ORF">BBK82_22880</name>
</gene>
<keyword evidence="16" id="KW-1185">Reference proteome</keyword>
<evidence type="ECO:0000256" key="11">
    <source>
        <dbReference type="ARBA" id="ARBA00023136"/>
    </source>
</evidence>
<dbReference type="GO" id="GO:0046872">
    <property type="term" value="F:metal ion binding"/>
    <property type="evidence" value="ECO:0007669"/>
    <property type="project" value="UniProtKB-KW"/>
</dbReference>
<protein>
    <recommendedName>
        <fullName evidence="14">Peptidase M48 domain-containing protein</fullName>
    </recommendedName>
</protein>
<keyword evidence="8" id="KW-0862">Zinc</keyword>
<evidence type="ECO:0000259" key="14">
    <source>
        <dbReference type="Pfam" id="PF01435"/>
    </source>
</evidence>
<dbReference type="AlphaFoldDB" id="A0A1B2HL94"/>
<dbReference type="InterPro" id="IPR001915">
    <property type="entry name" value="Peptidase_M48"/>
</dbReference>
<feature type="domain" description="Peptidase M48" evidence="14">
    <location>
        <begin position="122"/>
        <end position="314"/>
    </location>
</feature>
<dbReference type="KEGG" id="led:BBK82_22880"/>
<dbReference type="EMBL" id="CP016793">
    <property type="protein sequence ID" value="ANZ38483.1"/>
    <property type="molecule type" value="Genomic_DNA"/>
</dbReference>
<evidence type="ECO:0000256" key="3">
    <source>
        <dbReference type="ARBA" id="ARBA00022475"/>
    </source>
</evidence>
<evidence type="ECO:0000256" key="4">
    <source>
        <dbReference type="ARBA" id="ARBA00022670"/>
    </source>
</evidence>
<dbReference type="Pfam" id="PF01435">
    <property type="entry name" value="Peptidase_M48"/>
    <property type="match status" value="1"/>
</dbReference>
<name>A0A1B2HL94_9PSEU</name>
<dbReference type="PROSITE" id="PS51257">
    <property type="entry name" value="PROKAR_LIPOPROTEIN"/>
    <property type="match status" value="1"/>
</dbReference>
<dbReference type="PANTHER" id="PTHR43221:SF1">
    <property type="entry name" value="PROTEASE HTPX"/>
    <property type="match status" value="1"/>
</dbReference>
<reference evidence="15 16" key="1">
    <citation type="submission" date="2016-07" db="EMBL/GenBank/DDBJ databases">
        <title>Complete genome sequence of the Lentzea guizhouensis DHS C013.</title>
        <authorList>
            <person name="Cao C."/>
        </authorList>
    </citation>
    <scope>NUCLEOTIDE SEQUENCE [LARGE SCALE GENOMIC DNA]</scope>
    <source>
        <strain evidence="15 16">DHS C013</strain>
    </source>
</reference>
<dbReference type="InterPro" id="IPR050083">
    <property type="entry name" value="HtpX_protease"/>
</dbReference>
<dbReference type="GO" id="GO:0004222">
    <property type="term" value="F:metalloendopeptidase activity"/>
    <property type="evidence" value="ECO:0007669"/>
    <property type="project" value="InterPro"/>
</dbReference>
<keyword evidence="10" id="KW-0482">Metalloprotease</keyword>
<organism evidence="15 16">
    <name type="scientific">Lentzea guizhouensis</name>
    <dbReference type="NCBI Taxonomy" id="1586287"/>
    <lineage>
        <taxon>Bacteria</taxon>
        <taxon>Bacillati</taxon>
        <taxon>Actinomycetota</taxon>
        <taxon>Actinomycetes</taxon>
        <taxon>Pseudonocardiales</taxon>
        <taxon>Pseudonocardiaceae</taxon>
        <taxon>Lentzea</taxon>
    </lineage>
</organism>
<evidence type="ECO:0000256" key="5">
    <source>
        <dbReference type="ARBA" id="ARBA00022692"/>
    </source>
</evidence>
<keyword evidence="5 13" id="KW-0812">Transmembrane</keyword>
<dbReference type="STRING" id="1586287.BBK82_22880"/>
<proteinExistence type="predicted"/>
<dbReference type="GO" id="GO:0005886">
    <property type="term" value="C:plasma membrane"/>
    <property type="evidence" value="ECO:0007669"/>
    <property type="project" value="UniProtKB-SubCell"/>
</dbReference>
<evidence type="ECO:0000256" key="7">
    <source>
        <dbReference type="ARBA" id="ARBA00022801"/>
    </source>
</evidence>
<feature type="region of interest" description="Disordered" evidence="12">
    <location>
        <begin position="284"/>
        <end position="303"/>
    </location>
</feature>
<evidence type="ECO:0000256" key="2">
    <source>
        <dbReference type="ARBA" id="ARBA00004651"/>
    </source>
</evidence>
<feature type="transmembrane region" description="Helical" evidence="13">
    <location>
        <begin position="46"/>
        <end position="64"/>
    </location>
</feature>
<keyword evidence="7" id="KW-0378">Hydrolase</keyword>
<evidence type="ECO:0000256" key="1">
    <source>
        <dbReference type="ARBA" id="ARBA00001947"/>
    </source>
</evidence>
<dbReference type="Gene3D" id="3.30.2010.10">
    <property type="entry name" value="Metalloproteases ('zincins'), catalytic domain"/>
    <property type="match status" value="1"/>
</dbReference>
<evidence type="ECO:0000256" key="9">
    <source>
        <dbReference type="ARBA" id="ARBA00022989"/>
    </source>
</evidence>
<keyword evidence="4" id="KW-0645">Protease</keyword>
<dbReference type="GO" id="GO:0006508">
    <property type="term" value="P:proteolysis"/>
    <property type="evidence" value="ECO:0007669"/>
    <property type="project" value="UniProtKB-KW"/>
</dbReference>
<evidence type="ECO:0000313" key="16">
    <source>
        <dbReference type="Proteomes" id="UP000093053"/>
    </source>
</evidence>
<sequence length="504" mass="54017">MLVSLRAATAAALLAGCHLLVAGLAGGLLAFEMHALVERPATGVKLAFLVLPAVYVLARAVITLERRGSRSGELPGVPVTAAEQPALWNLVHRLAADVGTRAPDELRITGTVHAGIAEDTRFLGLRVLRRRMFVGAPLLTSLTEKQLIAVLAHELGRYSHTESRLAAVVVSGREAVLRAGSLLDTDRWLQRQVVQLFRAYAKLFLLVSRPVSRRQELAADTRAAHLAGSSAASSALRELPVIDAAWDLFTHRHLTAAWEAGYLPATIFDGFFRLRTSPDLQEELEAVRSAPSEPDRGPYDTHAPLTDRIAAADALDAEPESWGDRPALDLLDDPTPLLDAAVLDTLAPEAAEKERVDWATLNHIGARSRVVHGTERLLNAAAQLMAKPPSLTTVLDALDAGRLGDLGPASSVPGNRTAGPRARREMARGEVLAELAALVALAFSDAGLAHWELDWLGRTTFVTSADDLDIADHLDEAVADHGNTRGLRNALAMAGVAPGYRPTR</sequence>
<evidence type="ECO:0000256" key="10">
    <source>
        <dbReference type="ARBA" id="ARBA00023049"/>
    </source>
</evidence>
<comment type="subcellular location">
    <subcellularLocation>
        <location evidence="2">Cell membrane</location>
        <topology evidence="2">Multi-pass membrane protein</topology>
    </subcellularLocation>
</comment>
<keyword evidence="9 13" id="KW-1133">Transmembrane helix</keyword>
<keyword evidence="3" id="KW-1003">Cell membrane</keyword>
<evidence type="ECO:0000256" key="8">
    <source>
        <dbReference type="ARBA" id="ARBA00022833"/>
    </source>
</evidence>
<evidence type="ECO:0000313" key="15">
    <source>
        <dbReference type="EMBL" id="ANZ38483.1"/>
    </source>
</evidence>
<dbReference type="CDD" id="cd07328">
    <property type="entry name" value="M48_Ste24p_like"/>
    <property type="match status" value="1"/>
</dbReference>
<dbReference type="OrthoDB" id="155290at2"/>
<dbReference type="PANTHER" id="PTHR43221">
    <property type="entry name" value="PROTEASE HTPX"/>
    <property type="match status" value="1"/>
</dbReference>
<keyword evidence="6" id="KW-0479">Metal-binding</keyword>
<dbReference type="Proteomes" id="UP000093053">
    <property type="component" value="Chromosome"/>
</dbReference>
<accession>A0A1B2HL94</accession>
<evidence type="ECO:0000256" key="12">
    <source>
        <dbReference type="SAM" id="MobiDB-lite"/>
    </source>
</evidence>
<evidence type="ECO:0000256" key="13">
    <source>
        <dbReference type="SAM" id="Phobius"/>
    </source>
</evidence>
<evidence type="ECO:0000256" key="6">
    <source>
        <dbReference type="ARBA" id="ARBA00022723"/>
    </source>
</evidence>